<sequence length="477" mass="53402">MPRYSIALFSVATVFVVSIASAVTAVDLSAVVSVKRNGIICKRLLRTHEAENENDERAGFGGLIQEGTSKVKDFITTKKYKSLVNRLQLGDDFLDSVKSPQLERLNKLVTKFNRNKDQENQLSLIGPLSAKYGDDTVATMLVDLKKNPEIAKLAKQLQDQQLTDWLKNGKSGGDIFSLLKLKDDGNIGSQKLQVLEDYLTIVNTKKSTDETLLNVLTKGFGGEGNLVPLLAKAGIDPLMVDKSKKLEAALLTKWRDDNVPRLTVWVRLKFDDNLDEALSSGKTDYEISEIKKITAKYGEFAVAKALASAKDDQLMKDLAMKLQSLQLESWLANRKSAANVFTLLQIKHDGGSMKTWKMETLREYIQLFNSKTPQDKTKMFDVLRNGFGDGDGALTRVVTKALTLADSPQMAAQYQSALFRRWVRSEIEPRSIYARFLNVDEASANFLERSIVAQYKAYYDDVKNPPQAVTFHDPRRS</sequence>
<evidence type="ECO:0000313" key="2">
    <source>
        <dbReference type="EMBL" id="ETI39530.1"/>
    </source>
</evidence>
<feature type="chain" id="PRO_5004774635" description="RxLR effector protein" evidence="1">
    <location>
        <begin position="23"/>
        <end position="477"/>
    </location>
</feature>
<dbReference type="OrthoDB" id="128648at2759"/>
<feature type="signal peptide" evidence="1">
    <location>
        <begin position="1"/>
        <end position="22"/>
    </location>
</feature>
<keyword evidence="3" id="KW-1185">Reference proteome</keyword>
<reference evidence="2 3" key="1">
    <citation type="submission" date="2013-11" db="EMBL/GenBank/DDBJ databases">
        <title>The Genome Sequence of Phytophthora parasitica P1569.</title>
        <authorList>
            <consortium name="The Broad Institute Genomics Platform"/>
            <person name="Russ C."/>
            <person name="Tyler B."/>
            <person name="Panabieres F."/>
            <person name="Shan W."/>
            <person name="Tripathy S."/>
            <person name="Grunwald N."/>
            <person name="Machado M."/>
            <person name="Johnson C.S."/>
            <person name="Arredondo F."/>
            <person name="Hong C."/>
            <person name="Coffey M."/>
            <person name="Young S.K."/>
            <person name="Zeng Q."/>
            <person name="Gargeya S."/>
            <person name="Fitzgerald M."/>
            <person name="Abouelleil A."/>
            <person name="Alvarado L."/>
            <person name="Chapman S.B."/>
            <person name="Gainer-Dewar J."/>
            <person name="Goldberg J."/>
            <person name="Griggs A."/>
            <person name="Gujja S."/>
            <person name="Hansen M."/>
            <person name="Howarth C."/>
            <person name="Imamovic A."/>
            <person name="Ireland A."/>
            <person name="Larimer J."/>
            <person name="McCowan C."/>
            <person name="Murphy C."/>
            <person name="Pearson M."/>
            <person name="Poon T.W."/>
            <person name="Priest M."/>
            <person name="Roberts A."/>
            <person name="Saif S."/>
            <person name="Shea T."/>
            <person name="Sykes S."/>
            <person name="Wortman J."/>
            <person name="Nusbaum C."/>
            <person name="Birren B."/>
        </authorList>
    </citation>
    <scope>NUCLEOTIDE SEQUENCE [LARGE SCALE GENOMIC DNA]</scope>
    <source>
        <strain evidence="2 3">P1569</strain>
    </source>
</reference>
<protein>
    <recommendedName>
        <fullName evidence="4">RxLR effector protein</fullName>
    </recommendedName>
</protein>
<dbReference type="EMBL" id="ANIZ01002598">
    <property type="protein sequence ID" value="ETI39530.1"/>
    <property type="molecule type" value="Genomic_DNA"/>
</dbReference>
<accession>V9EJW7</accession>
<dbReference type="HOGENOM" id="CLU_021192_3_1_1"/>
<evidence type="ECO:0008006" key="4">
    <source>
        <dbReference type="Google" id="ProtNLM"/>
    </source>
</evidence>
<evidence type="ECO:0000256" key="1">
    <source>
        <dbReference type="SAM" id="SignalP"/>
    </source>
</evidence>
<comment type="caution">
    <text evidence="2">The sequence shown here is derived from an EMBL/GenBank/DDBJ whole genome shotgun (WGS) entry which is preliminary data.</text>
</comment>
<proteinExistence type="predicted"/>
<dbReference type="Proteomes" id="UP000018721">
    <property type="component" value="Unassembled WGS sequence"/>
</dbReference>
<gene>
    <name evidence="2" type="ORF">F443_14897</name>
</gene>
<keyword evidence="1" id="KW-0732">Signal</keyword>
<organism evidence="2 3">
    <name type="scientific">Phytophthora nicotianae P1569</name>
    <dbReference type="NCBI Taxonomy" id="1317065"/>
    <lineage>
        <taxon>Eukaryota</taxon>
        <taxon>Sar</taxon>
        <taxon>Stramenopiles</taxon>
        <taxon>Oomycota</taxon>
        <taxon>Peronosporomycetes</taxon>
        <taxon>Peronosporales</taxon>
        <taxon>Peronosporaceae</taxon>
        <taxon>Phytophthora</taxon>
    </lineage>
</organism>
<evidence type="ECO:0000313" key="3">
    <source>
        <dbReference type="Proteomes" id="UP000018721"/>
    </source>
</evidence>
<dbReference type="AlphaFoldDB" id="V9EJW7"/>
<name>V9EJW7_PHYNI</name>